<evidence type="ECO:0000256" key="2">
    <source>
        <dbReference type="ARBA" id="ARBA00008404"/>
    </source>
</evidence>
<name>A0A6N0I3F2_STAHO</name>
<evidence type="ECO:0000256" key="4">
    <source>
        <dbReference type="ARBA" id="ARBA00022692"/>
    </source>
</evidence>
<comment type="similarity">
    <text evidence="2">Belongs to the CPA3 antiporters (TC 2.A.63) subunit G family.</text>
</comment>
<protein>
    <submittedName>
        <fullName evidence="7">Na+/H+ antiporter subunit G1</fullName>
    </submittedName>
</protein>
<feature type="transmembrane region" description="Helical" evidence="6">
    <location>
        <begin position="6"/>
        <end position="29"/>
    </location>
</feature>
<evidence type="ECO:0000256" key="6">
    <source>
        <dbReference type="SAM" id="Phobius"/>
    </source>
</evidence>
<evidence type="ECO:0000313" key="8">
    <source>
        <dbReference type="Proteomes" id="UP000509636"/>
    </source>
</evidence>
<accession>A0A6N0I3F2</accession>
<sequence>MIAKIVISLAIIFIILGALISAITAIGIIRLKDVYSRGHAAGKSATLGAIFLLFGTFLYFIGTEGYANMQLIFGIIFILITGPLSSHLMMKASYNNKTPYTKDTKIDELKDEFNNKKYNLIKIEVLS</sequence>
<reference evidence="7 8" key="1">
    <citation type="submission" date="2019-09" db="EMBL/GenBank/DDBJ databases">
        <title>FDA dAtabase for Regulatory Grade micrObial Sequences (FDA-ARGOS): Supporting development and validation of Infectious Disease Dx tests.</title>
        <authorList>
            <person name="Sciortino C."/>
            <person name="Tallon L."/>
            <person name="Sadzewicz L."/>
            <person name="Vavikolanu K."/>
            <person name="Mehta A."/>
            <person name="Aluvathingal J."/>
            <person name="Nadendla S."/>
            <person name="Nandy P."/>
            <person name="Geyer C."/>
            <person name="Yan Y."/>
            <person name="Sichtig H."/>
        </authorList>
    </citation>
    <scope>NUCLEOTIDE SEQUENCE [LARGE SCALE GENOMIC DNA]</scope>
    <source>
        <strain evidence="7 8">FDAARGOS_661</strain>
    </source>
</reference>
<evidence type="ECO:0000313" key="7">
    <source>
        <dbReference type="EMBL" id="QKQ29154.1"/>
    </source>
</evidence>
<evidence type="ECO:0000256" key="3">
    <source>
        <dbReference type="ARBA" id="ARBA00022449"/>
    </source>
</evidence>
<keyword evidence="3" id="KW-0050">Antiport</keyword>
<dbReference type="GO" id="GO:0005886">
    <property type="term" value="C:plasma membrane"/>
    <property type="evidence" value="ECO:0007669"/>
    <property type="project" value="UniProtKB-SubCell"/>
</dbReference>
<dbReference type="InterPro" id="IPR005133">
    <property type="entry name" value="PhaG_MnhG_YufB"/>
</dbReference>
<comment type="subcellular location">
    <subcellularLocation>
        <location evidence="1">Cell membrane</location>
        <topology evidence="1">Multi-pass membrane protein</topology>
    </subcellularLocation>
</comment>
<dbReference type="PANTHER" id="PTHR34703">
    <property type="entry name" value="ANTIPORTER SUBUNIT MNHG2-RELATED"/>
    <property type="match status" value="1"/>
</dbReference>
<evidence type="ECO:0000256" key="5">
    <source>
        <dbReference type="ARBA" id="ARBA00022989"/>
    </source>
</evidence>
<dbReference type="NCBIfam" id="NF009237">
    <property type="entry name" value="PRK12587.1"/>
    <property type="match status" value="1"/>
</dbReference>
<proteinExistence type="inferred from homology"/>
<feature type="transmembrane region" description="Helical" evidence="6">
    <location>
        <begin position="41"/>
        <end position="61"/>
    </location>
</feature>
<dbReference type="Pfam" id="PF03334">
    <property type="entry name" value="PhaG_MnhG_YufB"/>
    <property type="match status" value="1"/>
</dbReference>
<feature type="transmembrane region" description="Helical" evidence="6">
    <location>
        <begin position="67"/>
        <end position="88"/>
    </location>
</feature>
<dbReference type="Proteomes" id="UP000509636">
    <property type="component" value="Chromosome"/>
</dbReference>
<keyword evidence="6" id="KW-0472">Membrane</keyword>
<keyword evidence="3" id="KW-0813">Transport</keyword>
<keyword evidence="5 6" id="KW-1133">Transmembrane helix</keyword>
<keyword evidence="4 6" id="KW-0812">Transmembrane</keyword>
<organism evidence="7 8">
    <name type="scientific">Staphylococcus hominis</name>
    <dbReference type="NCBI Taxonomy" id="1290"/>
    <lineage>
        <taxon>Bacteria</taxon>
        <taxon>Bacillati</taxon>
        <taxon>Bacillota</taxon>
        <taxon>Bacilli</taxon>
        <taxon>Bacillales</taxon>
        <taxon>Staphylococcaceae</taxon>
        <taxon>Staphylococcus</taxon>
    </lineage>
</organism>
<dbReference type="AlphaFoldDB" id="A0A6N0I3F2"/>
<dbReference type="EMBL" id="CP054550">
    <property type="protein sequence ID" value="QKQ29154.1"/>
    <property type="molecule type" value="Genomic_DNA"/>
</dbReference>
<evidence type="ECO:0000256" key="1">
    <source>
        <dbReference type="ARBA" id="ARBA00004651"/>
    </source>
</evidence>
<dbReference type="NCBIfam" id="TIGR01300">
    <property type="entry name" value="CPA3_mnhG_phaG"/>
    <property type="match status" value="1"/>
</dbReference>
<gene>
    <name evidence="7" type="ORF">FOB69_08085</name>
</gene>
<dbReference type="GO" id="GO:0015385">
    <property type="term" value="F:sodium:proton antiporter activity"/>
    <property type="evidence" value="ECO:0007669"/>
    <property type="project" value="TreeGrafter"/>
</dbReference>
<dbReference type="PANTHER" id="PTHR34703:SF1">
    <property type="entry name" value="ANTIPORTER SUBUNIT MNHG2-RELATED"/>
    <property type="match status" value="1"/>
</dbReference>